<dbReference type="GO" id="GO:0009097">
    <property type="term" value="P:isoleucine biosynthetic process"/>
    <property type="evidence" value="ECO:0007669"/>
    <property type="project" value="UniProtKB-UniRule"/>
</dbReference>
<dbReference type="Pfam" id="PF00291">
    <property type="entry name" value="PALP"/>
    <property type="match status" value="1"/>
</dbReference>
<evidence type="ECO:0000313" key="14">
    <source>
        <dbReference type="EMBL" id="EIA14027.1"/>
    </source>
</evidence>
<keyword evidence="9 12" id="KW-0456">Lyase</keyword>
<dbReference type="PANTHER" id="PTHR48078:SF11">
    <property type="entry name" value="THREONINE DEHYDRATASE, MITOCHONDRIAL"/>
    <property type="match status" value="1"/>
</dbReference>
<dbReference type="Pfam" id="PF00585">
    <property type="entry name" value="Thr_dehydrat_C"/>
    <property type="match status" value="1"/>
</dbReference>
<proteinExistence type="inferred from homology"/>
<dbReference type="NCBIfam" id="TIGR02079">
    <property type="entry name" value="THD1"/>
    <property type="match status" value="1"/>
</dbReference>
<dbReference type="CDD" id="cd04907">
    <property type="entry name" value="ACT_ThrD-I_2"/>
    <property type="match status" value="1"/>
</dbReference>
<evidence type="ECO:0000256" key="3">
    <source>
        <dbReference type="ARBA" id="ARBA00004810"/>
    </source>
</evidence>
<dbReference type="InterPro" id="IPR036052">
    <property type="entry name" value="TrpB-like_PALP_sf"/>
</dbReference>
<dbReference type="InterPro" id="IPR038110">
    <property type="entry name" value="TD_ACT-like_sf"/>
</dbReference>
<comment type="cofactor">
    <cofactor evidence="2 12">
        <name>pyridoxal 5'-phosphate</name>
        <dbReference type="ChEBI" id="CHEBI:597326"/>
    </cofactor>
</comment>
<comment type="similarity">
    <text evidence="4 12">Belongs to the serine/threonine dehydratase family.</text>
</comment>
<comment type="subunit">
    <text evidence="5 12">Homotetramer.</text>
</comment>
<accession>A0ABC9Q031</accession>
<dbReference type="InterPro" id="IPR011820">
    <property type="entry name" value="IlvA"/>
</dbReference>
<evidence type="ECO:0000256" key="6">
    <source>
        <dbReference type="ARBA" id="ARBA00022605"/>
    </source>
</evidence>
<evidence type="ECO:0000256" key="8">
    <source>
        <dbReference type="ARBA" id="ARBA00022898"/>
    </source>
</evidence>
<dbReference type="AlphaFoldDB" id="A0ABC9Q031"/>
<evidence type="ECO:0000259" key="13">
    <source>
        <dbReference type="PROSITE" id="PS51672"/>
    </source>
</evidence>
<evidence type="ECO:0000313" key="15">
    <source>
        <dbReference type="Proteomes" id="UP000003093"/>
    </source>
</evidence>
<evidence type="ECO:0000256" key="1">
    <source>
        <dbReference type="ARBA" id="ARBA00001274"/>
    </source>
</evidence>
<dbReference type="InterPro" id="IPR045865">
    <property type="entry name" value="ACT-like_dom_sf"/>
</dbReference>
<gene>
    <name evidence="12" type="primary">ilvA</name>
    <name evidence="14" type="ORF">ST398NM02_2100</name>
</gene>
<dbReference type="CDD" id="cd01562">
    <property type="entry name" value="Thr-dehyd"/>
    <property type="match status" value="1"/>
</dbReference>
<keyword evidence="7 12" id="KW-0412">Isoleucine biosynthesis</keyword>
<dbReference type="Gene3D" id="3.40.50.1100">
    <property type="match status" value="2"/>
</dbReference>
<comment type="pathway">
    <text evidence="3 12">Amino-acid biosynthesis; L-isoleucine biosynthesis; 2-oxobutanoate from L-threonine: step 1/1.</text>
</comment>
<dbReference type="InterPro" id="IPR001926">
    <property type="entry name" value="TrpB-like_PALP"/>
</dbReference>
<dbReference type="FunFam" id="3.40.50.1100:FF:000005">
    <property type="entry name" value="Threonine dehydratase catabolic"/>
    <property type="match status" value="1"/>
</dbReference>
<evidence type="ECO:0000256" key="11">
    <source>
        <dbReference type="ARBA" id="ARBA00025527"/>
    </source>
</evidence>
<dbReference type="GO" id="GO:0004794">
    <property type="term" value="F:threonine deaminase activity"/>
    <property type="evidence" value="ECO:0007669"/>
    <property type="project" value="UniProtKB-UniRule"/>
</dbReference>
<dbReference type="EC" id="4.3.1.19" evidence="12"/>
<keyword evidence="8 12" id="KW-0663">Pyridoxal phosphate</keyword>
<dbReference type="EMBL" id="AIDT01000009">
    <property type="protein sequence ID" value="EIA14027.1"/>
    <property type="molecule type" value="Genomic_DNA"/>
</dbReference>
<dbReference type="PANTHER" id="PTHR48078">
    <property type="entry name" value="THREONINE DEHYDRATASE, MITOCHONDRIAL-RELATED"/>
    <property type="match status" value="1"/>
</dbReference>
<dbReference type="PROSITE" id="PS51672">
    <property type="entry name" value="ACT_LIKE"/>
    <property type="match status" value="1"/>
</dbReference>
<evidence type="ECO:0000256" key="2">
    <source>
        <dbReference type="ARBA" id="ARBA00001933"/>
    </source>
</evidence>
<organism evidence="14 15">
    <name type="scientific">Staphylococcus aureus subsp. aureus DR10</name>
    <dbReference type="NCBI Taxonomy" id="1155079"/>
    <lineage>
        <taxon>Bacteria</taxon>
        <taxon>Bacillati</taxon>
        <taxon>Bacillota</taxon>
        <taxon>Bacilli</taxon>
        <taxon>Bacillales</taxon>
        <taxon>Staphylococcaceae</taxon>
        <taxon>Staphylococcus</taxon>
    </lineage>
</organism>
<dbReference type="Gene3D" id="3.40.1020.10">
    <property type="entry name" value="Biosynthetic Threonine Deaminase, Domain 3"/>
    <property type="match status" value="1"/>
</dbReference>
<dbReference type="SUPFAM" id="SSF55021">
    <property type="entry name" value="ACT-like"/>
    <property type="match status" value="1"/>
</dbReference>
<dbReference type="SUPFAM" id="SSF53686">
    <property type="entry name" value="Tryptophan synthase beta subunit-like PLP-dependent enzymes"/>
    <property type="match status" value="1"/>
</dbReference>
<dbReference type="InterPro" id="IPR000634">
    <property type="entry name" value="Ser/Thr_deHydtase_PyrdxlP-BS"/>
</dbReference>
<dbReference type="FunFam" id="3.40.1020.10:FF:000002">
    <property type="entry name" value="L-threonine dehydratase"/>
    <property type="match status" value="1"/>
</dbReference>
<feature type="domain" description="ACT-like" evidence="13">
    <location>
        <begin position="342"/>
        <end position="416"/>
    </location>
</feature>
<evidence type="ECO:0000256" key="10">
    <source>
        <dbReference type="ARBA" id="ARBA00023304"/>
    </source>
</evidence>
<keyword evidence="6 12" id="KW-0028">Amino-acid biosynthesis</keyword>
<reference evidence="14 15" key="1">
    <citation type="journal article" date="2012" name="MBio">
        <title>Identification of a highly transmissible animal-independent Staphylococcus aureus ST398 clone with distinct genomic and cell adhesion properties.</title>
        <authorList>
            <person name="Uhlemann A.C."/>
            <person name="Porcella S.F."/>
            <person name="Trivedi S."/>
            <person name="Sullivan S.B."/>
            <person name="Hafer C."/>
            <person name="Kennedy A.D."/>
            <person name="Barbian K.D."/>
            <person name="McCarthy A.J."/>
            <person name="Street C."/>
            <person name="Hirschberg D.L."/>
            <person name="Lipkin W.I."/>
            <person name="Lindsay J.A."/>
            <person name="DeLeo F.R."/>
            <person name="Lowy F.D."/>
        </authorList>
    </citation>
    <scope>NUCLEOTIDE SEQUENCE [LARGE SCALE GENOMIC DNA]</scope>
    <source>
        <strain evidence="14 15">DR10</strain>
    </source>
</reference>
<evidence type="ECO:0000256" key="4">
    <source>
        <dbReference type="ARBA" id="ARBA00010869"/>
    </source>
</evidence>
<dbReference type="InterPro" id="IPR050147">
    <property type="entry name" value="Ser/Thr_Dehydratase"/>
</dbReference>
<evidence type="ECO:0000256" key="12">
    <source>
        <dbReference type="RuleBase" id="RU362012"/>
    </source>
</evidence>
<name>A0ABC9Q031_STAA5</name>
<sequence length="425" mass="47298">MNIMTVKTTVSTKDIDEAFLRLKDIVKETPLQLDHYLSQKYDCKVYLKREDLQWVRSFKLRGAYNAISVLSDEAKSKGITCASAGNHAQGVAYTAKKLNLNAVIFMPVTTPLQKVNQVKFFGNSNVEVVLTGDTFDHCLAEALTYTSEHQMNFIDPFNNVHTISGQGTLAKEMLEQAKSDNVNFDYLFAAIGGGGLISGISTYFKSYSPNTKIIGVEPSGASSMYESVVVNNQVITLPNIDKFVDGASVARVGDITFEIAKKNVDNYVQVDEGAVCSTILDMYSKQAIVAEPAGALSVSALENYKDHIKGKTVVCVISGGNNDINRMKEIEERSLLYEEMKHYFILNFPQRPGALREFVNDVLGPQDDITKFEYLKKSSQNTGTVIIGIQLKDHDDLIQLKQRVNQFDPSNIYINENKMLYSLLI</sequence>
<evidence type="ECO:0000256" key="9">
    <source>
        <dbReference type="ARBA" id="ARBA00023239"/>
    </source>
</evidence>
<dbReference type="Proteomes" id="UP000003093">
    <property type="component" value="Unassembled WGS sequence"/>
</dbReference>
<evidence type="ECO:0000256" key="5">
    <source>
        <dbReference type="ARBA" id="ARBA00011881"/>
    </source>
</evidence>
<dbReference type="PROSITE" id="PS00165">
    <property type="entry name" value="DEHYDRATASE_SER_THR"/>
    <property type="match status" value="1"/>
</dbReference>
<comment type="function">
    <text evidence="11 12">Catalyzes the anaerobic formation of alpha-ketobutyrate and ammonia from threonine in a two-step reaction. The first step involved a dehydration of threonine and a production of enamine intermediates (aminocrotonate), which tautomerizes to its imine form (iminobutyrate). Both intermediates are unstable and short-lived. The second step is the nonenzymatic hydrolysis of the enamine/imine intermediates to form 2-ketobutyrate and free ammonia. In the low water environment of the cell, the second step is accelerated by RidA.</text>
</comment>
<comment type="caution">
    <text evidence="14">The sequence shown here is derived from an EMBL/GenBank/DDBJ whole genome shotgun (WGS) entry which is preliminary data.</text>
</comment>
<dbReference type="NCBIfam" id="NF006390">
    <property type="entry name" value="PRK08639.1"/>
    <property type="match status" value="1"/>
</dbReference>
<protein>
    <recommendedName>
        <fullName evidence="12">L-threonine dehydratase</fullName>
        <ecNumber evidence="12">4.3.1.19</ecNumber>
    </recommendedName>
    <alternativeName>
        <fullName evidence="12">Threonine deaminase</fullName>
    </alternativeName>
</protein>
<keyword evidence="10 12" id="KW-0100">Branched-chain amino acid biosynthesis</keyword>
<comment type="catalytic activity">
    <reaction evidence="1 12">
        <text>L-threonine = 2-oxobutanoate + NH4(+)</text>
        <dbReference type="Rhea" id="RHEA:22108"/>
        <dbReference type="ChEBI" id="CHEBI:16763"/>
        <dbReference type="ChEBI" id="CHEBI:28938"/>
        <dbReference type="ChEBI" id="CHEBI:57926"/>
        <dbReference type="EC" id="4.3.1.19"/>
    </reaction>
</comment>
<evidence type="ECO:0000256" key="7">
    <source>
        <dbReference type="ARBA" id="ARBA00022624"/>
    </source>
</evidence>
<dbReference type="InterPro" id="IPR001721">
    <property type="entry name" value="TD_ACT-like"/>
</dbReference>